<feature type="chain" id="PRO_5043053307" description="Integral membrane protein DGCR2/IDD" evidence="3">
    <location>
        <begin position="17"/>
        <end position="364"/>
    </location>
</feature>
<keyword evidence="2" id="KW-0472">Membrane</keyword>
<feature type="compositionally biased region" description="Basic and acidic residues" evidence="1">
    <location>
        <begin position="269"/>
        <end position="282"/>
    </location>
</feature>
<feature type="region of interest" description="Disordered" evidence="1">
    <location>
        <begin position="229"/>
        <end position="364"/>
    </location>
</feature>
<keyword evidence="2" id="KW-1133">Transmembrane helix</keyword>
<gene>
    <name evidence="4" type="ORF">SK128_015952</name>
</gene>
<dbReference type="EMBL" id="JAXCGZ010000158">
    <property type="protein sequence ID" value="KAK7086518.1"/>
    <property type="molecule type" value="Genomic_DNA"/>
</dbReference>
<feature type="compositionally biased region" description="Polar residues" evidence="1">
    <location>
        <begin position="299"/>
        <end position="316"/>
    </location>
</feature>
<comment type="caution">
    <text evidence="4">The sequence shown here is derived from an EMBL/GenBank/DDBJ whole genome shotgun (WGS) entry which is preliminary data.</text>
</comment>
<feature type="compositionally biased region" description="Polar residues" evidence="1">
    <location>
        <begin position="232"/>
        <end position="253"/>
    </location>
</feature>
<dbReference type="InterPro" id="IPR042378">
    <property type="entry name" value="IDD"/>
</dbReference>
<proteinExistence type="predicted"/>
<organism evidence="4 5">
    <name type="scientific">Halocaridina rubra</name>
    <name type="common">Hawaiian red shrimp</name>
    <dbReference type="NCBI Taxonomy" id="373956"/>
    <lineage>
        <taxon>Eukaryota</taxon>
        <taxon>Metazoa</taxon>
        <taxon>Ecdysozoa</taxon>
        <taxon>Arthropoda</taxon>
        <taxon>Crustacea</taxon>
        <taxon>Multicrustacea</taxon>
        <taxon>Malacostraca</taxon>
        <taxon>Eumalacostraca</taxon>
        <taxon>Eucarida</taxon>
        <taxon>Decapoda</taxon>
        <taxon>Pleocyemata</taxon>
        <taxon>Caridea</taxon>
        <taxon>Atyoidea</taxon>
        <taxon>Atyidae</taxon>
        <taxon>Halocaridina</taxon>
    </lineage>
</organism>
<evidence type="ECO:0000313" key="4">
    <source>
        <dbReference type="EMBL" id="KAK7086518.1"/>
    </source>
</evidence>
<evidence type="ECO:0000313" key="5">
    <source>
        <dbReference type="Proteomes" id="UP001381693"/>
    </source>
</evidence>
<dbReference type="PANTHER" id="PTHR15256">
    <property type="entry name" value="INTEGRAL MEMBRANE PROTEIN DGCR2/IDD"/>
    <property type="match status" value="1"/>
</dbReference>
<keyword evidence="2" id="KW-0812">Transmembrane</keyword>
<dbReference type="PANTHER" id="PTHR15256:SF6">
    <property type="entry name" value="INTEGRAL MEMBRANE PROTEIN DGCR2_IDD"/>
    <property type="match status" value="1"/>
</dbReference>
<reference evidence="4 5" key="1">
    <citation type="submission" date="2023-11" db="EMBL/GenBank/DDBJ databases">
        <title>Halocaridina rubra genome assembly.</title>
        <authorList>
            <person name="Smith C."/>
        </authorList>
    </citation>
    <scope>NUCLEOTIDE SEQUENCE [LARGE SCALE GENOMIC DNA]</scope>
    <source>
        <strain evidence="4">EP-1</strain>
        <tissue evidence="4">Whole</tissue>
    </source>
</reference>
<dbReference type="SUPFAM" id="SSF57603">
    <property type="entry name" value="FnI-like domain"/>
    <property type="match status" value="1"/>
</dbReference>
<feature type="compositionally biased region" description="Basic and acidic residues" evidence="1">
    <location>
        <begin position="317"/>
        <end position="328"/>
    </location>
</feature>
<name>A0AAN9AGK9_HALRR</name>
<dbReference type="GO" id="GO:0016020">
    <property type="term" value="C:membrane"/>
    <property type="evidence" value="ECO:0007669"/>
    <property type="project" value="TreeGrafter"/>
</dbReference>
<evidence type="ECO:0000256" key="1">
    <source>
        <dbReference type="SAM" id="MobiDB-lite"/>
    </source>
</evidence>
<evidence type="ECO:0000256" key="2">
    <source>
        <dbReference type="SAM" id="Phobius"/>
    </source>
</evidence>
<evidence type="ECO:0008006" key="6">
    <source>
        <dbReference type="Google" id="ProtNLM"/>
    </source>
</evidence>
<sequence>MIAILLLYFIVQGAAGTSSWECFALDGQRIPHGQTYVPGPDYCTVCKCEGGIARMCQAVLCQPPQDCKSFRVGNTCCDFICLDDMLPKLPGGGNGPNATTDLGLRMVASAVTAILSLALLLFLIHRLRQRRLRAQQQYYDDPDSPVGPNADSCHSNACCHNAAYCNGNDHVDFFLDGHTPPYSLWKPPSFYFPHEDAPPPYSEVVGSSYRLSESGTLPSLGPLLVQLGPSPGESSDGSNIPFRTQGSNSTRIYSPSRGAANISNGAAIRSDEMYEDAARTPEDLPPPYGAPSEPLNDLNRGTETRNVVQEPMPSNSRMEDVAAGHSERNYMAYDTSNSQSNGVISNDDGNSTQQDLPTNQSPVR</sequence>
<evidence type="ECO:0000256" key="3">
    <source>
        <dbReference type="SAM" id="SignalP"/>
    </source>
</evidence>
<keyword evidence="5" id="KW-1185">Reference proteome</keyword>
<keyword evidence="3" id="KW-0732">Signal</keyword>
<accession>A0AAN9AGK9</accession>
<dbReference type="Proteomes" id="UP001381693">
    <property type="component" value="Unassembled WGS sequence"/>
</dbReference>
<protein>
    <recommendedName>
        <fullName evidence="6">Integral membrane protein DGCR2/IDD</fullName>
    </recommendedName>
</protein>
<dbReference type="AlphaFoldDB" id="A0AAN9AGK9"/>
<feature type="signal peptide" evidence="3">
    <location>
        <begin position="1"/>
        <end position="16"/>
    </location>
</feature>
<feature type="compositionally biased region" description="Polar residues" evidence="1">
    <location>
        <begin position="334"/>
        <end position="364"/>
    </location>
</feature>
<feature type="transmembrane region" description="Helical" evidence="2">
    <location>
        <begin position="102"/>
        <end position="124"/>
    </location>
</feature>